<name>A0A8J1TG61_OWEFU</name>
<dbReference type="CDD" id="cd02440">
    <property type="entry name" value="AdoMet_MTases"/>
    <property type="match status" value="1"/>
</dbReference>
<dbReference type="AlphaFoldDB" id="A0A8J1TG61"/>
<proteinExistence type="predicted"/>
<dbReference type="SUPFAM" id="SSF53335">
    <property type="entry name" value="S-adenosyl-L-methionine-dependent methyltransferases"/>
    <property type="match status" value="1"/>
</dbReference>
<evidence type="ECO:0000313" key="4">
    <source>
        <dbReference type="Proteomes" id="UP000749559"/>
    </source>
</evidence>
<comment type="caution">
    <text evidence="3">The sequence shown here is derived from an EMBL/GenBank/DDBJ whole genome shotgun (WGS) entry which is preliminary data.</text>
</comment>
<dbReference type="GO" id="GO:0032259">
    <property type="term" value="P:methylation"/>
    <property type="evidence" value="ECO:0007669"/>
    <property type="project" value="UniProtKB-KW"/>
</dbReference>
<keyword evidence="4" id="KW-1185">Reference proteome</keyword>
<accession>A0A8J1TG61</accession>
<gene>
    <name evidence="3" type="ORF">OFUS_LOCUS3614</name>
</gene>
<evidence type="ECO:0000313" key="3">
    <source>
        <dbReference type="EMBL" id="CAH1776439.1"/>
    </source>
</evidence>
<dbReference type="OrthoDB" id="8300214at2759"/>
<keyword evidence="2" id="KW-0808">Transferase</keyword>
<keyword evidence="1" id="KW-0489">Methyltransferase</keyword>
<dbReference type="PANTHER" id="PTHR43861">
    <property type="entry name" value="TRANS-ACONITATE 2-METHYLTRANSFERASE-RELATED"/>
    <property type="match status" value="1"/>
</dbReference>
<protein>
    <submittedName>
        <fullName evidence="3">Uncharacterized protein</fullName>
    </submittedName>
</protein>
<evidence type="ECO:0000256" key="1">
    <source>
        <dbReference type="ARBA" id="ARBA00022603"/>
    </source>
</evidence>
<sequence length="314" mass="36513">MDLPKVQVDYATREGDWQFNPNPELYAEVATQFQRRNANTLLKELCWSYLDDIILDIGCNNGDVTKMLLSKSDQIHHIMACDILAPCIEYAKQKNADANITYIEMDVCKEWPTSWENRFDKVFSNECLNMIVDNQENVLKKVFNSLKPGGELGASYFLRIDGIQAATLTLMESEKWKKYFTENKLSKTLAITQKNIEKMVWCDEQVFPKMLEKIGFQVKLCKSVQSWSFLKIDCTFIKGTFDLFFKFYHQIPTALQGDYLTDMVSIIKEIEMMKFQFLSDKGNEWAHLMQDESNDKHPLCQELIIIHCVKPNVS</sequence>
<dbReference type="InterPro" id="IPR029063">
    <property type="entry name" value="SAM-dependent_MTases_sf"/>
</dbReference>
<dbReference type="Pfam" id="PF13649">
    <property type="entry name" value="Methyltransf_25"/>
    <property type="match status" value="1"/>
</dbReference>
<organism evidence="3 4">
    <name type="scientific">Owenia fusiformis</name>
    <name type="common">Polychaete worm</name>
    <dbReference type="NCBI Taxonomy" id="6347"/>
    <lineage>
        <taxon>Eukaryota</taxon>
        <taxon>Metazoa</taxon>
        <taxon>Spiralia</taxon>
        <taxon>Lophotrochozoa</taxon>
        <taxon>Annelida</taxon>
        <taxon>Polychaeta</taxon>
        <taxon>Sedentaria</taxon>
        <taxon>Canalipalpata</taxon>
        <taxon>Sabellida</taxon>
        <taxon>Oweniida</taxon>
        <taxon>Oweniidae</taxon>
        <taxon>Owenia</taxon>
    </lineage>
</organism>
<dbReference type="InterPro" id="IPR041698">
    <property type="entry name" value="Methyltransf_25"/>
</dbReference>
<dbReference type="GO" id="GO:0008168">
    <property type="term" value="F:methyltransferase activity"/>
    <property type="evidence" value="ECO:0007669"/>
    <property type="project" value="UniProtKB-KW"/>
</dbReference>
<dbReference type="Gene3D" id="3.40.50.150">
    <property type="entry name" value="Vaccinia Virus protein VP39"/>
    <property type="match status" value="1"/>
</dbReference>
<dbReference type="EMBL" id="CAIIXF020000002">
    <property type="protein sequence ID" value="CAH1776439.1"/>
    <property type="molecule type" value="Genomic_DNA"/>
</dbReference>
<evidence type="ECO:0000256" key="2">
    <source>
        <dbReference type="ARBA" id="ARBA00022679"/>
    </source>
</evidence>
<reference evidence="3" key="1">
    <citation type="submission" date="2022-03" db="EMBL/GenBank/DDBJ databases">
        <authorList>
            <person name="Martin C."/>
        </authorList>
    </citation>
    <scope>NUCLEOTIDE SEQUENCE</scope>
</reference>
<dbReference type="Proteomes" id="UP000749559">
    <property type="component" value="Unassembled WGS sequence"/>
</dbReference>
<dbReference type="PANTHER" id="PTHR43861:SF1">
    <property type="entry name" value="TRANS-ACONITATE 2-METHYLTRANSFERASE"/>
    <property type="match status" value="1"/>
</dbReference>